<dbReference type="InterPro" id="IPR036779">
    <property type="entry name" value="LysM_dom_sf"/>
</dbReference>
<evidence type="ECO:0000313" key="4">
    <source>
        <dbReference type="EMBL" id="GAA3960236.1"/>
    </source>
</evidence>
<keyword evidence="2" id="KW-1133">Transmembrane helix</keyword>
<gene>
    <name evidence="4" type="ORF">GCM10022231_20210</name>
</gene>
<dbReference type="EMBL" id="BAAAZW010000005">
    <property type="protein sequence ID" value="GAA3960236.1"/>
    <property type="molecule type" value="Genomic_DNA"/>
</dbReference>
<keyword evidence="5" id="KW-1185">Reference proteome</keyword>
<dbReference type="SMART" id="SM00257">
    <property type="entry name" value="LysM"/>
    <property type="match status" value="1"/>
</dbReference>
<dbReference type="Proteomes" id="UP001418444">
    <property type="component" value="Unassembled WGS sequence"/>
</dbReference>
<dbReference type="InterPro" id="IPR018392">
    <property type="entry name" value="LysM"/>
</dbReference>
<proteinExistence type="predicted"/>
<evidence type="ECO:0000313" key="5">
    <source>
        <dbReference type="Proteomes" id="UP001418444"/>
    </source>
</evidence>
<feature type="domain" description="LysM" evidence="3">
    <location>
        <begin position="138"/>
        <end position="187"/>
    </location>
</feature>
<evidence type="ECO:0000256" key="1">
    <source>
        <dbReference type="SAM" id="MobiDB-lite"/>
    </source>
</evidence>
<protein>
    <submittedName>
        <fullName evidence="4">LysM peptidoglycan-binding domain-containing protein</fullName>
    </submittedName>
</protein>
<dbReference type="Pfam" id="PF01476">
    <property type="entry name" value="LysM"/>
    <property type="match status" value="1"/>
</dbReference>
<reference evidence="5" key="1">
    <citation type="journal article" date="2019" name="Int. J. Syst. Evol. Microbiol.">
        <title>The Global Catalogue of Microorganisms (GCM) 10K type strain sequencing project: providing services to taxonomists for standard genome sequencing and annotation.</title>
        <authorList>
            <consortium name="The Broad Institute Genomics Platform"/>
            <consortium name="The Broad Institute Genome Sequencing Center for Infectious Disease"/>
            <person name="Wu L."/>
            <person name="Ma J."/>
        </authorList>
    </citation>
    <scope>NUCLEOTIDE SEQUENCE [LARGE SCALE GENOMIC DNA]</scope>
    <source>
        <strain evidence="5">JCM 16923</strain>
    </source>
</reference>
<comment type="caution">
    <text evidence="4">The sequence shown here is derived from an EMBL/GenBank/DDBJ whole genome shotgun (WGS) entry which is preliminary data.</text>
</comment>
<evidence type="ECO:0000256" key="2">
    <source>
        <dbReference type="SAM" id="Phobius"/>
    </source>
</evidence>
<keyword evidence="2" id="KW-0472">Membrane</keyword>
<organism evidence="4 5">
    <name type="scientific">Gordonia caeni</name>
    <dbReference type="NCBI Taxonomy" id="1007097"/>
    <lineage>
        <taxon>Bacteria</taxon>
        <taxon>Bacillati</taxon>
        <taxon>Actinomycetota</taxon>
        <taxon>Actinomycetes</taxon>
        <taxon>Mycobacteriales</taxon>
        <taxon>Gordoniaceae</taxon>
        <taxon>Gordonia</taxon>
    </lineage>
</organism>
<accession>A0ABP7P644</accession>
<evidence type="ECO:0000259" key="3">
    <source>
        <dbReference type="SMART" id="SM00257"/>
    </source>
</evidence>
<sequence>MTELLTTRTAGAVPTVDARVMTCDVPVIRTRTERPAGRPAPSCRPTGRRPHTRSNGPAVPARTPMITQRVDLYGVRTSARASGRAERARSNTPRVSVRRRWVAGVLTGLGLAVFVSVLGMVGDDYQHAVQQTPSATEVVHVRSGESLSSVAARIAPDLPAASVIATVRDLNDLQSTGLRPGQALVVPAYR</sequence>
<dbReference type="Gene3D" id="3.10.350.10">
    <property type="entry name" value="LysM domain"/>
    <property type="match status" value="1"/>
</dbReference>
<name>A0ABP7P644_9ACTN</name>
<feature type="region of interest" description="Disordered" evidence="1">
    <location>
        <begin position="32"/>
        <end position="63"/>
    </location>
</feature>
<keyword evidence="2" id="KW-0812">Transmembrane</keyword>
<feature type="transmembrane region" description="Helical" evidence="2">
    <location>
        <begin position="101"/>
        <end position="121"/>
    </location>
</feature>